<dbReference type="PANTHER" id="PTHR35317">
    <property type="entry name" value="OS04G0629600 PROTEIN"/>
    <property type="match status" value="1"/>
</dbReference>
<accession>A0A371HL61</accession>
<dbReference type="Proteomes" id="UP000257109">
    <property type="component" value="Unassembled WGS sequence"/>
</dbReference>
<dbReference type="EMBL" id="QJKJ01002282">
    <property type="protein sequence ID" value="RDY03537.1"/>
    <property type="molecule type" value="Genomic_DNA"/>
</dbReference>
<dbReference type="OrthoDB" id="778665at2759"/>
<evidence type="ECO:0008006" key="3">
    <source>
        <dbReference type="Google" id="ProtNLM"/>
    </source>
</evidence>
<keyword evidence="2" id="KW-1185">Reference proteome</keyword>
<proteinExistence type="predicted"/>
<evidence type="ECO:0000313" key="1">
    <source>
        <dbReference type="EMBL" id="RDY03537.1"/>
    </source>
</evidence>
<dbReference type="Pfam" id="PF14223">
    <property type="entry name" value="Retrotran_gag_2"/>
    <property type="match status" value="1"/>
</dbReference>
<protein>
    <recommendedName>
        <fullName evidence="3">UBN2 domain-containing protein</fullName>
    </recommendedName>
</protein>
<comment type="caution">
    <text evidence="1">The sequence shown here is derived from an EMBL/GenBank/DDBJ whole genome shotgun (WGS) entry which is preliminary data.</text>
</comment>
<evidence type="ECO:0000313" key="2">
    <source>
        <dbReference type="Proteomes" id="UP000257109"/>
    </source>
</evidence>
<reference evidence="1" key="1">
    <citation type="submission" date="2018-05" db="EMBL/GenBank/DDBJ databases">
        <title>Draft genome of Mucuna pruriens seed.</title>
        <authorList>
            <person name="Nnadi N.E."/>
            <person name="Vos R."/>
            <person name="Hasami M.H."/>
            <person name="Devisetty U.K."/>
            <person name="Aguiy J.C."/>
        </authorList>
    </citation>
    <scope>NUCLEOTIDE SEQUENCE [LARGE SCALE GENOMIC DNA]</scope>
    <source>
        <strain evidence="1">JCA_2017</strain>
    </source>
</reference>
<dbReference type="PANTHER" id="PTHR35317:SF35">
    <property type="entry name" value="DUF4219 DOMAIN-CONTAINING PROTEIN"/>
    <property type="match status" value="1"/>
</dbReference>
<name>A0A371HL61_MUCPR</name>
<organism evidence="1 2">
    <name type="scientific">Mucuna pruriens</name>
    <name type="common">Velvet bean</name>
    <name type="synonym">Dolichos pruriens</name>
    <dbReference type="NCBI Taxonomy" id="157652"/>
    <lineage>
        <taxon>Eukaryota</taxon>
        <taxon>Viridiplantae</taxon>
        <taxon>Streptophyta</taxon>
        <taxon>Embryophyta</taxon>
        <taxon>Tracheophyta</taxon>
        <taxon>Spermatophyta</taxon>
        <taxon>Magnoliopsida</taxon>
        <taxon>eudicotyledons</taxon>
        <taxon>Gunneridae</taxon>
        <taxon>Pentapetalae</taxon>
        <taxon>rosids</taxon>
        <taxon>fabids</taxon>
        <taxon>Fabales</taxon>
        <taxon>Fabaceae</taxon>
        <taxon>Papilionoideae</taxon>
        <taxon>50 kb inversion clade</taxon>
        <taxon>NPAAA clade</taxon>
        <taxon>indigoferoid/millettioid clade</taxon>
        <taxon>Phaseoleae</taxon>
        <taxon>Mucuna</taxon>
    </lineage>
</organism>
<gene>
    <name evidence="1" type="ORF">CR513_12872</name>
</gene>
<dbReference type="AlphaFoldDB" id="A0A371HL61"/>
<sequence length="151" mass="17022">MAGSNGSFPTNISVLDDKNFEQLSSLASKKCWKLESKKKDCKALFLIHQCVDSANFEKIVLANSAKEAWDILNKSYGGADKIKKTYELLAMNDQELVRDYFTRIQVLVNSMKACGEKVSDEQIFDKILRTLTSPPPKFDHIVVAIEESKDL</sequence>
<feature type="non-terminal residue" evidence="1">
    <location>
        <position position="1"/>
    </location>
</feature>